<evidence type="ECO:0000313" key="3">
    <source>
        <dbReference type="EMBL" id="MXU93081.1"/>
    </source>
</evidence>
<name>A0A6B0UU72_IXORI</name>
<feature type="signal peptide" evidence="2">
    <location>
        <begin position="1"/>
        <end position="18"/>
    </location>
</feature>
<reference evidence="3" key="1">
    <citation type="submission" date="2019-12" db="EMBL/GenBank/DDBJ databases">
        <title>An insight into the sialome of adult female Ixodes ricinus ticks feeding for 6 days.</title>
        <authorList>
            <person name="Perner J."/>
            <person name="Ribeiro J.M.C."/>
        </authorList>
    </citation>
    <scope>NUCLEOTIDE SEQUENCE</scope>
    <source>
        <strain evidence="3">Semi-engorged</strain>
        <tissue evidence="3">Salivary glands</tissue>
    </source>
</reference>
<protein>
    <recommendedName>
        <fullName evidence="4">Secreted protein</fullName>
    </recommendedName>
</protein>
<feature type="region of interest" description="Disordered" evidence="1">
    <location>
        <begin position="45"/>
        <end position="64"/>
    </location>
</feature>
<dbReference type="EMBL" id="GIFC01010998">
    <property type="protein sequence ID" value="MXU93081.1"/>
    <property type="molecule type" value="Transcribed_RNA"/>
</dbReference>
<evidence type="ECO:0000256" key="2">
    <source>
        <dbReference type="SAM" id="SignalP"/>
    </source>
</evidence>
<feature type="chain" id="PRO_5025490827" description="Secreted protein" evidence="2">
    <location>
        <begin position="19"/>
        <end position="141"/>
    </location>
</feature>
<proteinExistence type="predicted"/>
<evidence type="ECO:0008006" key="4">
    <source>
        <dbReference type="Google" id="ProtNLM"/>
    </source>
</evidence>
<organism evidence="3">
    <name type="scientific">Ixodes ricinus</name>
    <name type="common">Common tick</name>
    <name type="synonym">Acarus ricinus</name>
    <dbReference type="NCBI Taxonomy" id="34613"/>
    <lineage>
        <taxon>Eukaryota</taxon>
        <taxon>Metazoa</taxon>
        <taxon>Ecdysozoa</taxon>
        <taxon>Arthropoda</taxon>
        <taxon>Chelicerata</taxon>
        <taxon>Arachnida</taxon>
        <taxon>Acari</taxon>
        <taxon>Parasitiformes</taxon>
        <taxon>Ixodida</taxon>
        <taxon>Ixodoidea</taxon>
        <taxon>Ixodidae</taxon>
        <taxon>Ixodinae</taxon>
        <taxon>Ixodes</taxon>
    </lineage>
</organism>
<evidence type="ECO:0000256" key="1">
    <source>
        <dbReference type="SAM" id="MobiDB-lite"/>
    </source>
</evidence>
<keyword evidence="2" id="KW-0732">Signal</keyword>
<accession>A0A6B0UU72</accession>
<dbReference type="AlphaFoldDB" id="A0A6B0UU72"/>
<sequence>MELMICSSFSLLLSTTELDMVMSPSNSRFTSWCSLGTWVGGGLASGASDRQSMPTGRRLTSLGGRDTPANHSVLVIAGCQVTLVSGNRSSWNSSDLSLGTLKERGSTLPVVRRKALANSTSPTLQASLGRNETAWWGPLHL</sequence>